<gene>
    <name evidence="1" type="ORF">SAMN04488695_10264</name>
</gene>
<dbReference type="EMBL" id="FOVK01000002">
    <property type="protein sequence ID" value="SFN51553.1"/>
    <property type="molecule type" value="Genomic_DNA"/>
</dbReference>
<dbReference type="Proteomes" id="UP000181899">
    <property type="component" value="Unassembled WGS sequence"/>
</dbReference>
<evidence type="ECO:0000313" key="1">
    <source>
        <dbReference type="EMBL" id="SFN51553.1"/>
    </source>
</evidence>
<name>A0A1I4ZND6_9CLOT</name>
<dbReference type="AlphaFoldDB" id="A0A1I4ZND6"/>
<accession>A0A1I4ZND6</accession>
<protein>
    <submittedName>
        <fullName evidence="1">Uncharacterized protein</fullName>
    </submittedName>
</protein>
<dbReference type="RefSeq" id="WP_074911028.1">
    <property type="nucleotide sequence ID" value="NZ_FOVK01000002.1"/>
</dbReference>
<dbReference type="OrthoDB" id="1865704at2"/>
<evidence type="ECO:0000313" key="2">
    <source>
        <dbReference type="Proteomes" id="UP000181899"/>
    </source>
</evidence>
<proteinExistence type="predicted"/>
<reference evidence="1 2" key="1">
    <citation type="submission" date="2016-10" db="EMBL/GenBank/DDBJ databases">
        <authorList>
            <person name="de Groot N.N."/>
        </authorList>
    </citation>
    <scope>NUCLEOTIDE SEQUENCE [LARGE SCALE GENOMIC DNA]</scope>
    <source>
        <strain evidence="1 2">ML2</strain>
    </source>
</reference>
<organism evidence="1 2">
    <name type="scientific">Proteiniclasticum ruminis</name>
    <dbReference type="NCBI Taxonomy" id="398199"/>
    <lineage>
        <taxon>Bacteria</taxon>
        <taxon>Bacillati</taxon>
        <taxon>Bacillota</taxon>
        <taxon>Clostridia</taxon>
        <taxon>Eubacteriales</taxon>
        <taxon>Clostridiaceae</taxon>
        <taxon>Proteiniclasticum</taxon>
    </lineage>
</organism>
<sequence length="588" mass="62616">MPAAIAQFTIMDYNDITVGATAPANPTVDQLWLNTSVSPNRLSRWSGSAWVLATPTSASQVGAEATIYKQAAAPAHSNGRLWLQTGVVPNVLWRSTGSAWEKVTPTSPGEVGAYPSTDGSNLENRIYSAEQKITPEAIVNTFTEEYSKDDTKAITKGIVTMNRDGITVSKSTSEINSQLANDGVTVRDGDAPLAIFGEAGAIIPKVESNVLNFSDKTGVYYVGGAYPYKSISECLNTLFTRNDKIHIGPAGYPNSADIYIEVFGNINETVRITGLSGRGRLIIRINAGVTFNGNFELYGNTLPIYIIGAAGAVIKNPGNVSGYMFQISACKYVQINNLNLNNNGGYYLTDVTHGSTVHFENSDIIGCNYMAQANNASSVTVVNCKGNVVSGVLRLVEGAKGYISGSAPAGGPLEYSTNKFVFTDGTVARVNSAYSPPPIASKVFVQVFNGATFDSLHHGTSNVSTYYGASAAQNRWDSSTGWFDGRIRFGSEINNFLNGGSNVSIRMRLRRKNSSHGSSGAVMPAPYNHSASYSSGATRGGWTGWATVPSSLFTSSGATLTYYNGVQGINGYAIWDAVEVEVTVTKQV</sequence>
<keyword evidence="2" id="KW-1185">Reference proteome</keyword>